<comment type="caution">
    <text evidence="6">The sequence shown here is derived from an EMBL/GenBank/DDBJ whole genome shotgun (WGS) entry which is preliminary data.</text>
</comment>
<keyword evidence="2" id="KW-0805">Transcription regulation</keyword>
<dbReference type="RefSeq" id="WP_343185645.1">
    <property type="nucleotide sequence ID" value="NZ_JBCITM010000006.1"/>
</dbReference>
<dbReference type="PANTHER" id="PTHR30419">
    <property type="entry name" value="HTH-TYPE TRANSCRIPTIONAL REGULATOR YBHD"/>
    <property type="match status" value="1"/>
</dbReference>
<evidence type="ECO:0000256" key="1">
    <source>
        <dbReference type="ARBA" id="ARBA00009437"/>
    </source>
</evidence>
<dbReference type="PRINTS" id="PR00039">
    <property type="entry name" value="HTHLYSR"/>
</dbReference>
<evidence type="ECO:0000256" key="4">
    <source>
        <dbReference type="ARBA" id="ARBA00023163"/>
    </source>
</evidence>
<organism evidence="6 7">
    <name type="scientific">Anoxynatronum sibiricum</name>
    <dbReference type="NCBI Taxonomy" id="210623"/>
    <lineage>
        <taxon>Bacteria</taxon>
        <taxon>Bacillati</taxon>
        <taxon>Bacillota</taxon>
        <taxon>Clostridia</taxon>
        <taxon>Eubacteriales</taxon>
        <taxon>Clostridiaceae</taxon>
        <taxon>Anoxynatronum</taxon>
    </lineage>
</organism>
<dbReference type="PROSITE" id="PS50931">
    <property type="entry name" value="HTH_LYSR"/>
    <property type="match status" value="1"/>
</dbReference>
<evidence type="ECO:0000313" key="6">
    <source>
        <dbReference type="EMBL" id="MEN1760324.1"/>
    </source>
</evidence>
<evidence type="ECO:0000256" key="2">
    <source>
        <dbReference type="ARBA" id="ARBA00023015"/>
    </source>
</evidence>
<dbReference type="Gene3D" id="1.10.10.10">
    <property type="entry name" value="Winged helix-like DNA-binding domain superfamily/Winged helix DNA-binding domain"/>
    <property type="match status" value="1"/>
</dbReference>
<comment type="similarity">
    <text evidence="1">Belongs to the LysR transcriptional regulatory family.</text>
</comment>
<dbReference type="Pfam" id="PF03466">
    <property type="entry name" value="LysR_substrate"/>
    <property type="match status" value="1"/>
</dbReference>
<dbReference type="InterPro" id="IPR050950">
    <property type="entry name" value="HTH-type_LysR_regulators"/>
</dbReference>
<dbReference type="SUPFAM" id="SSF46785">
    <property type="entry name" value="Winged helix' DNA-binding domain"/>
    <property type="match status" value="1"/>
</dbReference>
<dbReference type="Gene3D" id="3.40.190.290">
    <property type="match status" value="1"/>
</dbReference>
<sequence>MNHNTLRYIIAVADERSFTKAAQKLFIAQPSLSQIIKSEEKKLGITLFDRSCSPIMLTDAGQEYVLWARQVLSIQKNMERRLQDFSQNGISIIRMGILPECSAFILPEPLKAFREKNPNRCVQIRELSSSDLKKSLENAELDFIVGLTHPDTFKYCNEPLYDEQIVLATTHDFLPVDTDVDEVDLASFSEAPFVMMEEGQFLYHVTHDLCKRCGFVPRTVVECYNLETALHMVKAGVGIAVIPDLMALLVEGLHYYKISGPTPASQISVVYPRDRYLPREARELIDLIKWNAE</sequence>
<feature type="domain" description="HTH lysR-type" evidence="5">
    <location>
        <begin position="1"/>
        <end position="58"/>
    </location>
</feature>
<dbReference type="InterPro" id="IPR036390">
    <property type="entry name" value="WH_DNA-bd_sf"/>
</dbReference>
<keyword evidence="7" id="KW-1185">Reference proteome</keyword>
<dbReference type="InterPro" id="IPR000847">
    <property type="entry name" value="LysR_HTH_N"/>
</dbReference>
<evidence type="ECO:0000256" key="3">
    <source>
        <dbReference type="ARBA" id="ARBA00023125"/>
    </source>
</evidence>
<dbReference type="InterPro" id="IPR036388">
    <property type="entry name" value="WH-like_DNA-bd_sf"/>
</dbReference>
<dbReference type="Proteomes" id="UP001407405">
    <property type="component" value="Unassembled WGS sequence"/>
</dbReference>
<keyword evidence="4" id="KW-0804">Transcription</keyword>
<dbReference type="Pfam" id="PF00126">
    <property type="entry name" value="HTH_1"/>
    <property type="match status" value="1"/>
</dbReference>
<reference evidence="6 7" key="1">
    <citation type="submission" date="2024-04" db="EMBL/GenBank/DDBJ databases">
        <title>Genome sequencing and metabolic network reconstruction of aminoacids and betaine degradation by Anoxynatronum sibiricum.</title>
        <authorList>
            <person name="Detkova E.N."/>
            <person name="Boltjanskaja Y.V."/>
            <person name="Mardanov A.V."/>
            <person name="Kevbrin V."/>
        </authorList>
    </citation>
    <scope>NUCLEOTIDE SEQUENCE [LARGE SCALE GENOMIC DNA]</scope>
    <source>
        <strain evidence="6 7">Z-7981</strain>
    </source>
</reference>
<dbReference type="InterPro" id="IPR005119">
    <property type="entry name" value="LysR_subst-bd"/>
</dbReference>
<evidence type="ECO:0000313" key="7">
    <source>
        <dbReference type="Proteomes" id="UP001407405"/>
    </source>
</evidence>
<gene>
    <name evidence="6" type="ORF">AAIG11_07560</name>
</gene>
<dbReference type="SUPFAM" id="SSF53850">
    <property type="entry name" value="Periplasmic binding protein-like II"/>
    <property type="match status" value="1"/>
</dbReference>
<keyword evidence="3" id="KW-0238">DNA-binding</keyword>
<accession>A0ABU9VW44</accession>
<proteinExistence type="inferred from homology"/>
<name>A0ABU9VW44_9CLOT</name>
<evidence type="ECO:0000259" key="5">
    <source>
        <dbReference type="PROSITE" id="PS50931"/>
    </source>
</evidence>
<protein>
    <submittedName>
        <fullName evidence="6">LysR family transcriptional regulator</fullName>
    </submittedName>
</protein>
<dbReference type="EMBL" id="JBCITM010000006">
    <property type="protein sequence ID" value="MEN1760324.1"/>
    <property type="molecule type" value="Genomic_DNA"/>
</dbReference>
<dbReference type="CDD" id="cd05466">
    <property type="entry name" value="PBP2_LTTR_substrate"/>
    <property type="match status" value="1"/>
</dbReference>